<comment type="caution">
    <text evidence="2">The sequence shown here is derived from an EMBL/GenBank/DDBJ whole genome shotgun (WGS) entry which is preliminary data.</text>
</comment>
<feature type="domain" description="Endonuclease/exonuclease/phosphatase" evidence="1">
    <location>
        <begin position="7"/>
        <end position="227"/>
    </location>
</feature>
<protein>
    <recommendedName>
        <fullName evidence="1">Endonuclease/exonuclease/phosphatase domain-containing protein</fullName>
    </recommendedName>
</protein>
<evidence type="ECO:0000313" key="2">
    <source>
        <dbReference type="EMBL" id="KAK9997318.1"/>
    </source>
</evidence>
<accession>A0AAW2CHV7</accession>
<reference evidence="2 3" key="1">
    <citation type="submission" date="2024-01" db="EMBL/GenBank/DDBJ databases">
        <title>A telomere-to-telomere, gap-free genome of sweet tea (Lithocarpus litseifolius).</title>
        <authorList>
            <person name="Zhou J."/>
        </authorList>
    </citation>
    <scope>NUCLEOTIDE SEQUENCE [LARGE SCALE GENOMIC DNA]</scope>
    <source>
        <strain evidence="2">Zhou-2022a</strain>
        <tissue evidence="2">Leaf</tissue>
    </source>
</reference>
<dbReference type="EMBL" id="JAZDWU010000007">
    <property type="protein sequence ID" value="KAK9997318.1"/>
    <property type="molecule type" value="Genomic_DNA"/>
</dbReference>
<proteinExistence type="predicted"/>
<evidence type="ECO:0000259" key="1">
    <source>
        <dbReference type="Pfam" id="PF03372"/>
    </source>
</evidence>
<dbReference type="Proteomes" id="UP001459277">
    <property type="component" value="Unassembled WGS sequence"/>
</dbReference>
<name>A0AAW2CHV7_9ROSI</name>
<organism evidence="2 3">
    <name type="scientific">Lithocarpus litseifolius</name>
    <dbReference type="NCBI Taxonomy" id="425828"/>
    <lineage>
        <taxon>Eukaryota</taxon>
        <taxon>Viridiplantae</taxon>
        <taxon>Streptophyta</taxon>
        <taxon>Embryophyta</taxon>
        <taxon>Tracheophyta</taxon>
        <taxon>Spermatophyta</taxon>
        <taxon>Magnoliopsida</taxon>
        <taxon>eudicotyledons</taxon>
        <taxon>Gunneridae</taxon>
        <taxon>Pentapetalae</taxon>
        <taxon>rosids</taxon>
        <taxon>fabids</taxon>
        <taxon>Fagales</taxon>
        <taxon>Fagaceae</taxon>
        <taxon>Lithocarpus</taxon>
    </lineage>
</organism>
<dbReference type="SUPFAM" id="SSF56219">
    <property type="entry name" value="DNase I-like"/>
    <property type="match status" value="1"/>
</dbReference>
<evidence type="ECO:0000313" key="3">
    <source>
        <dbReference type="Proteomes" id="UP001459277"/>
    </source>
</evidence>
<dbReference type="PANTHER" id="PTHR35218">
    <property type="entry name" value="RNASE H DOMAIN-CONTAINING PROTEIN"/>
    <property type="match status" value="1"/>
</dbReference>
<dbReference type="Pfam" id="PF03372">
    <property type="entry name" value="Exo_endo_phos"/>
    <property type="match status" value="1"/>
</dbReference>
<dbReference type="InterPro" id="IPR036691">
    <property type="entry name" value="Endo/exonu/phosph_ase_sf"/>
</dbReference>
<sequence>MMNIIIWNCRRALKPSFQSSVRDLVSIHDPAILIIMETRLGKNKAKEVTDRLPFQGAIQANTLGFAGGLWFLWDPNRVDITNLTSTKQEIQVLVKVRSSSLNWILTAVYASPRHRERCMLWNNLSPVASTHNLPWIIAGDFNELLSSEDKLGGRPISLYRANIFKECLDACNMADLGFQGPRYTWTKNHDLCSLIQERLDRFFANPDWCVLYLEAQVTHLARSSSDHCPVLVELEPQTNIRLNRPFQFHNFWLSDNSFPKIVQNAWSTKPGLYSSIKKFKRDASEWNRVHFGNIFAKKKRILARLGGIQRSMAERPSSFLINLEKQLQAELLYVMNQEEELWSLKSRVNWTV</sequence>
<dbReference type="Gene3D" id="3.60.10.10">
    <property type="entry name" value="Endonuclease/exonuclease/phosphatase"/>
    <property type="match status" value="1"/>
</dbReference>
<keyword evidence="3" id="KW-1185">Reference proteome</keyword>
<dbReference type="PANTHER" id="PTHR35218:SF9">
    <property type="entry name" value="ENDONUCLEASE_EXONUCLEASE_PHOSPHATASE DOMAIN-CONTAINING PROTEIN"/>
    <property type="match status" value="1"/>
</dbReference>
<dbReference type="AlphaFoldDB" id="A0AAW2CHV7"/>
<gene>
    <name evidence="2" type="ORF">SO802_022004</name>
</gene>
<dbReference type="InterPro" id="IPR005135">
    <property type="entry name" value="Endo/exonuclease/phosphatase"/>
</dbReference>
<dbReference type="GO" id="GO:0003824">
    <property type="term" value="F:catalytic activity"/>
    <property type="evidence" value="ECO:0007669"/>
    <property type="project" value="InterPro"/>
</dbReference>